<reference evidence="4" key="1">
    <citation type="journal article" date="2019" name="Int. J. Syst. Evol. Microbiol.">
        <title>The Global Catalogue of Microorganisms (GCM) 10K type strain sequencing project: providing services to taxonomists for standard genome sequencing and annotation.</title>
        <authorList>
            <consortium name="The Broad Institute Genomics Platform"/>
            <consortium name="The Broad Institute Genome Sequencing Center for Infectious Disease"/>
            <person name="Wu L."/>
            <person name="Ma J."/>
        </authorList>
    </citation>
    <scope>NUCLEOTIDE SEQUENCE [LARGE SCALE GENOMIC DNA]</scope>
    <source>
        <strain evidence="4">JCM 13249</strain>
    </source>
</reference>
<sequence length="138" mass="15232">MWARLRNALVTVTAAATALVTTASPAAAVVDPYPAFSCRYDIKDEWPGGFMADIYVLNKSAALTTWVVRWRFNQPTRIGAVWDAVIRQDPYGTVLATPGPFNANVRPYAVFSFGWSGFAATTEVPNYITVNNYLCFRA</sequence>
<proteinExistence type="predicted"/>
<dbReference type="SMART" id="SM00637">
    <property type="entry name" value="CBD_II"/>
    <property type="match status" value="1"/>
</dbReference>
<keyword evidence="4" id="KW-1185">Reference proteome</keyword>
<dbReference type="InterPro" id="IPR012291">
    <property type="entry name" value="CBM2_carb-bd_dom_sf"/>
</dbReference>
<dbReference type="RefSeq" id="WP_344083938.1">
    <property type="nucleotide sequence ID" value="NZ_BAAALS010000020.1"/>
</dbReference>
<accession>A0ABP4WYD1</accession>
<evidence type="ECO:0000313" key="4">
    <source>
        <dbReference type="Proteomes" id="UP001500655"/>
    </source>
</evidence>
<evidence type="ECO:0000256" key="1">
    <source>
        <dbReference type="SAM" id="SignalP"/>
    </source>
</evidence>
<keyword evidence="1" id="KW-0732">Signal</keyword>
<evidence type="ECO:0000259" key="2">
    <source>
        <dbReference type="PROSITE" id="PS51173"/>
    </source>
</evidence>
<dbReference type="EMBL" id="BAAALS010000020">
    <property type="protein sequence ID" value="GAA1764591.1"/>
    <property type="molecule type" value="Genomic_DNA"/>
</dbReference>
<name>A0ABP4WYD1_9ACTN</name>
<comment type="caution">
    <text evidence="3">The sequence shown here is derived from an EMBL/GenBank/DDBJ whole genome shotgun (WGS) entry which is preliminary data.</text>
</comment>
<feature type="domain" description="CBM2" evidence="2">
    <location>
        <begin position="21"/>
        <end position="138"/>
    </location>
</feature>
<dbReference type="Gene3D" id="2.60.40.290">
    <property type="match status" value="1"/>
</dbReference>
<dbReference type="Proteomes" id="UP001500655">
    <property type="component" value="Unassembled WGS sequence"/>
</dbReference>
<dbReference type="Pfam" id="PF00553">
    <property type="entry name" value="CBM_2"/>
    <property type="match status" value="1"/>
</dbReference>
<feature type="signal peptide" evidence="1">
    <location>
        <begin position="1"/>
        <end position="28"/>
    </location>
</feature>
<dbReference type="SUPFAM" id="SSF49384">
    <property type="entry name" value="Carbohydrate-binding domain"/>
    <property type="match status" value="1"/>
</dbReference>
<gene>
    <name evidence="3" type="ORF">GCM10009681_39610</name>
</gene>
<organism evidence="3 4">
    <name type="scientific">Luedemannella helvata</name>
    <dbReference type="NCBI Taxonomy" id="349315"/>
    <lineage>
        <taxon>Bacteria</taxon>
        <taxon>Bacillati</taxon>
        <taxon>Actinomycetota</taxon>
        <taxon>Actinomycetes</taxon>
        <taxon>Micromonosporales</taxon>
        <taxon>Micromonosporaceae</taxon>
        <taxon>Luedemannella</taxon>
    </lineage>
</organism>
<dbReference type="InterPro" id="IPR001919">
    <property type="entry name" value="CBD2"/>
</dbReference>
<protein>
    <recommendedName>
        <fullName evidence="2">CBM2 domain-containing protein</fullName>
    </recommendedName>
</protein>
<dbReference type="InterPro" id="IPR008965">
    <property type="entry name" value="CBM2/CBM3_carb-bd_dom_sf"/>
</dbReference>
<dbReference type="PROSITE" id="PS51173">
    <property type="entry name" value="CBM2"/>
    <property type="match status" value="1"/>
</dbReference>
<feature type="chain" id="PRO_5046302257" description="CBM2 domain-containing protein" evidence="1">
    <location>
        <begin position="29"/>
        <end position="138"/>
    </location>
</feature>
<evidence type="ECO:0000313" key="3">
    <source>
        <dbReference type="EMBL" id="GAA1764591.1"/>
    </source>
</evidence>